<proteinExistence type="predicted"/>
<evidence type="ECO:0000313" key="2">
    <source>
        <dbReference type="EMBL" id="PFK31109.1"/>
    </source>
</evidence>
<dbReference type="SMART" id="SM00465">
    <property type="entry name" value="GIYc"/>
    <property type="match status" value="1"/>
</dbReference>
<dbReference type="EMBL" id="NUWN01000098">
    <property type="protein sequence ID" value="PFK31109.1"/>
    <property type="molecule type" value="Genomic_DNA"/>
</dbReference>
<gene>
    <name evidence="2" type="ORF">COI93_21570</name>
</gene>
<name>A0A2B0LQW3_BACCE</name>
<dbReference type="Proteomes" id="UP000242656">
    <property type="component" value="Unassembled WGS sequence"/>
</dbReference>
<dbReference type="PROSITE" id="PS50164">
    <property type="entry name" value="GIY_YIG"/>
    <property type="match status" value="1"/>
</dbReference>
<dbReference type="InterPro" id="IPR000305">
    <property type="entry name" value="GIY-YIG_endonuc"/>
</dbReference>
<dbReference type="CDD" id="cd10437">
    <property type="entry name" value="GIY-YIG_HE_I-TevI_like"/>
    <property type="match status" value="1"/>
</dbReference>
<dbReference type="AlphaFoldDB" id="A0A2B0LQW3"/>
<accession>A0A2B0LQW3</accession>
<dbReference type="InterPro" id="IPR035901">
    <property type="entry name" value="GIY-YIG_endonuc_sf"/>
</dbReference>
<comment type="caution">
    <text evidence="2">The sequence shown here is derived from an EMBL/GenBank/DDBJ whole genome shotgun (WGS) entry which is preliminary data.</text>
</comment>
<dbReference type="Gene3D" id="3.40.1440.10">
    <property type="entry name" value="GIY-YIG endonuclease"/>
    <property type="match status" value="1"/>
</dbReference>
<organism evidence="2 3">
    <name type="scientific">Bacillus cereus</name>
    <dbReference type="NCBI Taxonomy" id="1396"/>
    <lineage>
        <taxon>Bacteria</taxon>
        <taxon>Bacillati</taxon>
        <taxon>Bacillota</taxon>
        <taxon>Bacilli</taxon>
        <taxon>Bacillales</taxon>
        <taxon>Bacillaceae</taxon>
        <taxon>Bacillus</taxon>
        <taxon>Bacillus cereus group</taxon>
    </lineage>
</organism>
<reference evidence="2 3" key="1">
    <citation type="submission" date="2017-09" db="EMBL/GenBank/DDBJ databases">
        <title>Large-scale bioinformatics analysis of Bacillus genomes uncovers conserved roles of natural products in bacterial physiology.</title>
        <authorList>
            <consortium name="Agbiome Team Llc"/>
            <person name="Bleich R.M."/>
            <person name="Grubbs K.J."/>
            <person name="Santa Maria K.C."/>
            <person name="Allen S.E."/>
            <person name="Farag S."/>
            <person name="Shank E.A."/>
            <person name="Bowers A."/>
        </authorList>
    </citation>
    <scope>NUCLEOTIDE SEQUENCE [LARGE SCALE GENOMIC DNA]</scope>
    <source>
        <strain evidence="2 3">AFS083043</strain>
    </source>
</reference>
<dbReference type="SUPFAM" id="SSF82771">
    <property type="entry name" value="GIY-YIG endonuclease"/>
    <property type="match status" value="1"/>
</dbReference>
<evidence type="ECO:0000313" key="3">
    <source>
        <dbReference type="Proteomes" id="UP000242656"/>
    </source>
</evidence>
<dbReference type="RefSeq" id="WP_098492475.1">
    <property type="nucleotide sequence ID" value="NZ_NUWN01000098.1"/>
</dbReference>
<evidence type="ECO:0000259" key="1">
    <source>
        <dbReference type="PROSITE" id="PS50164"/>
    </source>
</evidence>
<protein>
    <submittedName>
        <fullName evidence="2">Nuclease</fullName>
    </submittedName>
</protein>
<sequence>MYGIYYLKINGKYYIGKDVQVSNLKRIKEHMWMLRSGSHYNKYLQASYNKYKNTLEYGILKEIDCSIKKLSEIEQQYIEKYDSYKNGYNLTTGGEGLGGIKFTEEQLEKKRQRILGGKNPQAKLTDEQFFEIVELLKQGKTNPEIATIYKLHPNYVSLIRHKKRFQHLWEMVQNYTPVKSEHQLKTRGRVTLEMFLDIVQMPQNGESNAAIERKHGLSSGTGSRIRHRKLYKQWWVRYVDKGTFNDYPVGGEIPQ</sequence>
<feature type="domain" description="GIY-YIG" evidence="1">
    <location>
        <begin position="1"/>
        <end position="90"/>
    </location>
</feature>